<feature type="region of interest" description="Disordered" evidence="1">
    <location>
        <begin position="1"/>
        <end position="28"/>
    </location>
</feature>
<protein>
    <submittedName>
        <fullName evidence="2">Uncharacterized protein</fullName>
    </submittedName>
</protein>
<reference evidence="3" key="1">
    <citation type="journal article" date="2017" name="Nat. Commun.">
        <title>The asparagus genome sheds light on the origin and evolution of a young Y chromosome.</title>
        <authorList>
            <person name="Harkess A."/>
            <person name="Zhou J."/>
            <person name="Xu C."/>
            <person name="Bowers J.E."/>
            <person name="Van der Hulst R."/>
            <person name="Ayyampalayam S."/>
            <person name="Mercati F."/>
            <person name="Riccardi P."/>
            <person name="McKain M.R."/>
            <person name="Kakrana A."/>
            <person name="Tang H."/>
            <person name="Ray J."/>
            <person name="Groenendijk J."/>
            <person name="Arikit S."/>
            <person name="Mathioni S.M."/>
            <person name="Nakano M."/>
            <person name="Shan H."/>
            <person name="Telgmann-Rauber A."/>
            <person name="Kanno A."/>
            <person name="Yue Z."/>
            <person name="Chen H."/>
            <person name="Li W."/>
            <person name="Chen Y."/>
            <person name="Xu X."/>
            <person name="Zhang Y."/>
            <person name="Luo S."/>
            <person name="Chen H."/>
            <person name="Gao J."/>
            <person name="Mao Z."/>
            <person name="Pires J.C."/>
            <person name="Luo M."/>
            <person name="Kudrna D."/>
            <person name="Wing R.A."/>
            <person name="Meyers B.C."/>
            <person name="Yi K."/>
            <person name="Kong H."/>
            <person name="Lavrijsen P."/>
            <person name="Sunseri F."/>
            <person name="Falavigna A."/>
            <person name="Ye Y."/>
            <person name="Leebens-Mack J.H."/>
            <person name="Chen G."/>
        </authorList>
    </citation>
    <scope>NUCLEOTIDE SEQUENCE [LARGE SCALE GENOMIC DNA]</scope>
    <source>
        <strain evidence="3">cv. DH0086</strain>
    </source>
</reference>
<name>A0A5P1FB63_ASPOF</name>
<dbReference type="AlphaFoldDB" id="A0A5P1FB63"/>
<accession>A0A5P1FB63</accession>
<organism evidence="2 3">
    <name type="scientific">Asparagus officinalis</name>
    <name type="common">Garden asparagus</name>
    <dbReference type="NCBI Taxonomy" id="4686"/>
    <lineage>
        <taxon>Eukaryota</taxon>
        <taxon>Viridiplantae</taxon>
        <taxon>Streptophyta</taxon>
        <taxon>Embryophyta</taxon>
        <taxon>Tracheophyta</taxon>
        <taxon>Spermatophyta</taxon>
        <taxon>Magnoliopsida</taxon>
        <taxon>Liliopsida</taxon>
        <taxon>Asparagales</taxon>
        <taxon>Asparagaceae</taxon>
        <taxon>Asparagoideae</taxon>
        <taxon>Asparagus</taxon>
    </lineage>
</organism>
<dbReference type="EMBL" id="CM007383">
    <property type="protein sequence ID" value="ONK74059.1"/>
    <property type="molecule type" value="Genomic_DNA"/>
</dbReference>
<keyword evidence="3" id="KW-1185">Reference proteome</keyword>
<dbReference type="Gramene" id="ONK74059">
    <property type="protein sequence ID" value="ONK74059"/>
    <property type="gene ID" value="A4U43_C03F2360"/>
</dbReference>
<proteinExistence type="predicted"/>
<evidence type="ECO:0000313" key="3">
    <source>
        <dbReference type="Proteomes" id="UP000243459"/>
    </source>
</evidence>
<dbReference type="Proteomes" id="UP000243459">
    <property type="component" value="Chromosome 3"/>
</dbReference>
<gene>
    <name evidence="2" type="ORF">A4U43_C03F2360</name>
</gene>
<evidence type="ECO:0000313" key="2">
    <source>
        <dbReference type="EMBL" id="ONK74059.1"/>
    </source>
</evidence>
<sequence length="103" mass="10946">MVRSSWRKKQEQRWEGRGQGTSAAQPRGCGNLAQAGYVAHSPGVVHVDNNVSVAARQTSLKGSELEKKIPDSKLVHVGHVLNPRAETGHVNVGNNVSVASGVN</sequence>
<evidence type="ECO:0000256" key="1">
    <source>
        <dbReference type="SAM" id="MobiDB-lite"/>
    </source>
</evidence>